<dbReference type="Proteomes" id="UP000192596">
    <property type="component" value="Unassembled WGS sequence"/>
</dbReference>
<reference evidence="2" key="1">
    <citation type="submission" date="2017-03" db="EMBL/GenBank/DDBJ databases">
        <title>Genomes of endolithic fungi from Antarctica.</title>
        <authorList>
            <person name="Coleine C."/>
            <person name="Masonjones S."/>
            <person name="Stajich J.E."/>
        </authorList>
    </citation>
    <scope>NUCLEOTIDE SEQUENCE [LARGE SCALE GENOMIC DNA]</scope>
    <source>
        <strain evidence="2">CCFEE 5527</strain>
    </source>
</reference>
<dbReference type="InParanoid" id="A0A1V8SR77"/>
<dbReference type="Gene3D" id="3.40.390.10">
    <property type="entry name" value="Collagenase (Catalytic Domain)"/>
    <property type="match status" value="1"/>
</dbReference>
<evidence type="ECO:0000313" key="1">
    <source>
        <dbReference type="EMBL" id="OQO01528.1"/>
    </source>
</evidence>
<gene>
    <name evidence="1" type="ORF">B0A48_12563</name>
</gene>
<comment type="caution">
    <text evidence="1">The sequence shown here is derived from an EMBL/GenBank/DDBJ whole genome shotgun (WGS) entry which is preliminary data.</text>
</comment>
<evidence type="ECO:0008006" key="3">
    <source>
        <dbReference type="Google" id="ProtNLM"/>
    </source>
</evidence>
<sequence>MAKSVTTAFTVYETGLTIVTATACGSVNGDYMLAYCFANETTAQRLEDLWMQAWLKWVPALIDSGLHIRPAPPCAPDDYGCICGTPGIDSFSTLRINETTAPTSSATVGFMSDFSKKWANQMNVQITAPDMTLLRKPLVDALDEQWRQYWRAYNTQVIAHELDHVMGLHHEHQRPGAYDIFNSVNPSLIFRPQYLAGYSNAAVTLYTLTENEAPWVKGLDLGARFMAILSNRFLAQKHWPEVVDWVPYSDADLTHLDIVNGGLIDYDSIIIYGTAVGTEFDDHGKSSAVLSQAHGGGGYPDEDEPGGWVYSPVYICGTLDPAAYELADIVARLRQVTRHVMAGAAYLDKQFRKRYISIMTDDEYTAAIRLQGERVRKEQLWPECAPHSGKHVLRYCFEDEYTIPQMRVEFIGAWAFWQPVLADNNTSSSIRIAPARECGATTDCLCSIPGINKKRVLKLMYSENATLISNCTLGFNTNSSSPHDPWPNRLFFVRRFLKQLAEPIETDDDQDFHDWFAADNNLTVAHELGHCSGLLHEHQRPGVYDAWGARDPSIIFRPQYIRSYNVTFKKIKNMTDELGFAGLVGPERIWALLRNLSLVDKHWPEAGAWAPIGNGEMEHLFYASGGPVDLKSVMIYSSTTGVSVDGKGEARGSIIRDLKIWEDDLDWPQGRRYNQIHPCGNPNPRKCTGPSDGDIARRLALYPARSPTTPRDLLEGRALQQVAVGPAYKPMVVIRGDVTRTVRPVAPQTPSKGDYNAYPPGFLAQKSADLDYDTQVSCRMDHMGIAARS</sequence>
<dbReference type="EMBL" id="NAJO01000030">
    <property type="protein sequence ID" value="OQO01528.1"/>
    <property type="molecule type" value="Genomic_DNA"/>
</dbReference>
<keyword evidence="2" id="KW-1185">Reference proteome</keyword>
<dbReference type="PROSITE" id="PS51257">
    <property type="entry name" value="PROKAR_LIPOPROTEIN"/>
    <property type="match status" value="1"/>
</dbReference>
<dbReference type="OrthoDB" id="291007at2759"/>
<dbReference type="AlphaFoldDB" id="A0A1V8SR77"/>
<dbReference type="SUPFAM" id="SSF55486">
    <property type="entry name" value="Metalloproteases ('zincins'), catalytic domain"/>
    <property type="match status" value="2"/>
</dbReference>
<accession>A0A1V8SR77</accession>
<proteinExistence type="predicted"/>
<dbReference type="InterPro" id="IPR024079">
    <property type="entry name" value="MetalloPept_cat_dom_sf"/>
</dbReference>
<protein>
    <recommendedName>
        <fullName evidence="3">Peptidase M12A domain-containing protein</fullName>
    </recommendedName>
</protein>
<name>A0A1V8SR77_9PEZI</name>
<dbReference type="GO" id="GO:0008237">
    <property type="term" value="F:metallopeptidase activity"/>
    <property type="evidence" value="ECO:0007669"/>
    <property type="project" value="InterPro"/>
</dbReference>
<evidence type="ECO:0000313" key="2">
    <source>
        <dbReference type="Proteomes" id="UP000192596"/>
    </source>
</evidence>
<organism evidence="1 2">
    <name type="scientific">Cryoendolithus antarcticus</name>
    <dbReference type="NCBI Taxonomy" id="1507870"/>
    <lineage>
        <taxon>Eukaryota</taxon>
        <taxon>Fungi</taxon>
        <taxon>Dikarya</taxon>
        <taxon>Ascomycota</taxon>
        <taxon>Pezizomycotina</taxon>
        <taxon>Dothideomycetes</taxon>
        <taxon>Dothideomycetidae</taxon>
        <taxon>Cladosporiales</taxon>
        <taxon>Cladosporiaceae</taxon>
        <taxon>Cryoendolithus</taxon>
    </lineage>
</organism>